<dbReference type="Gene3D" id="3.40.30.10">
    <property type="entry name" value="Glutaredoxin"/>
    <property type="match status" value="1"/>
</dbReference>
<dbReference type="Pfam" id="PF17127">
    <property type="entry name" value="DUF5106"/>
    <property type="match status" value="1"/>
</dbReference>
<accession>A0A6N6M6Z9</accession>
<feature type="coiled-coil region" evidence="2">
    <location>
        <begin position="133"/>
        <end position="169"/>
    </location>
</feature>
<evidence type="ECO:0000259" key="3">
    <source>
        <dbReference type="PROSITE" id="PS51352"/>
    </source>
</evidence>
<dbReference type="PANTHER" id="PTHR42852">
    <property type="entry name" value="THIOL:DISULFIDE INTERCHANGE PROTEIN DSBE"/>
    <property type="match status" value="1"/>
</dbReference>
<dbReference type="GO" id="GO:0016209">
    <property type="term" value="F:antioxidant activity"/>
    <property type="evidence" value="ECO:0007669"/>
    <property type="project" value="InterPro"/>
</dbReference>
<dbReference type="InterPro" id="IPR050553">
    <property type="entry name" value="Thioredoxin_ResA/DsbE_sf"/>
</dbReference>
<dbReference type="PANTHER" id="PTHR42852:SF13">
    <property type="entry name" value="PROTEIN DIPZ"/>
    <property type="match status" value="1"/>
</dbReference>
<dbReference type="AlphaFoldDB" id="A0A6N6M6Z9"/>
<proteinExistence type="predicted"/>
<dbReference type="InterPro" id="IPR033395">
    <property type="entry name" value="DUF5106"/>
</dbReference>
<keyword evidence="5" id="KW-1185">Reference proteome</keyword>
<dbReference type="PROSITE" id="PS00194">
    <property type="entry name" value="THIOREDOXIN_1"/>
    <property type="match status" value="1"/>
</dbReference>
<name>A0A6N6M6Z9_9FLAO</name>
<dbReference type="PROSITE" id="PS51352">
    <property type="entry name" value="THIOREDOXIN_2"/>
    <property type="match status" value="1"/>
</dbReference>
<keyword evidence="2" id="KW-0175">Coiled coil</keyword>
<protein>
    <submittedName>
        <fullName evidence="4">Redoxin domain-containing protein</fullName>
    </submittedName>
</protein>
<keyword evidence="1" id="KW-0676">Redox-active center</keyword>
<feature type="domain" description="Thioredoxin" evidence="3">
    <location>
        <begin position="324"/>
        <end position="478"/>
    </location>
</feature>
<dbReference type="SUPFAM" id="SSF52833">
    <property type="entry name" value="Thioredoxin-like"/>
    <property type="match status" value="1"/>
</dbReference>
<dbReference type="InterPro" id="IPR000866">
    <property type="entry name" value="AhpC/TSA"/>
</dbReference>
<dbReference type="Proteomes" id="UP000435357">
    <property type="component" value="Unassembled WGS sequence"/>
</dbReference>
<gene>
    <name evidence="4" type="ORF">F3059_06205</name>
</gene>
<comment type="caution">
    <text evidence="4">The sequence shown here is derived from an EMBL/GenBank/DDBJ whole genome shotgun (WGS) entry which is preliminary data.</text>
</comment>
<dbReference type="EMBL" id="WACR01000005">
    <property type="protein sequence ID" value="KAB1064290.1"/>
    <property type="molecule type" value="Genomic_DNA"/>
</dbReference>
<evidence type="ECO:0000313" key="4">
    <source>
        <dbReference type="EMBL" id="KAB1064290.1"/>
    </source>
</evidence>
<dbReference type="Pfam" id="PF00578">
    <property type="entry name" value="AhpC-TSA"/>
    <property type="match status" value="1"/>
</dbReference>
<dbReference type="GO" id="GO:0016491">
    <property type="term" value="F:oxidoreductase activity"/>
    <property type="evidence" value="ECO:0007669"/>
    <property type="project" value="InterPro"/>
</dbReference>
<dbReference type="InterPro" id="IPR036249">
    <property type="entry name" value="Thioredoxin-like_sf"/>
</dbReference>
<dbReference type="RefSeq" id="WP_151167297.1">
    <property type="nucleotide sequence ID" value="NZ_WACR01000005.1"/>
</dbReference>
<evidence type="ECO:0000256" key="1">
    <source>
        <dbReference type="ARBA" id="ARBA00023284"/>
    </source>
</evidence>
<evidence type="ECO:0000256" key="2">
    <source>
        <dbReference type="SAM" id="Coils"/>
    </source>
</evidence>
<dbReference type="InterPro" id="IPR013766">
    <property type="entry name" value="Thioredoxin_domain"/>
</dbReference>
<reference evidence="4 5" key="1">
    <citation type="submission" date="2019-09" db="EMBL/GenBank/DDBJ databases">
        <title>Genomes of Cryomorphaceae.</title>
        <authorList>
            <person name="Bowman J.P."/>
        </authorList>
    </citation>
    <scope>NUCLEOTIDE SEQUENCE [LARGE SCALE GENOMIC DNA]</scope>
    <source>
        <strain evidence="4 5">KCTC 52047</strain>
    </source>
</reference>
<evidence type="ECO:0000313" key="5">
    <source>
        <dbReference type="Proteomes" id="UP000435357"/>
    </source>
</evidence>
<dbReference type="InterPro" id="IPR017937">
    <property type="entry name" value="Thioredoxin_CS"/>
</dbReference>
<organism evidence="4 5">
    <name type="scientific">Salibacter halophilus</name>
    <dbReference type="NCBI Taxonomy" id="1803916"/>
    <lineage>
        <taxon>Bacteria</taxon>
        <taxon>Pseudomonadati</taxon>
        <taxon>Bacteroidota</taxon>
        <taxon>Flavobacteriia</taxon>
        <taxon>Flavobacteriales</taxon>
        <taxon>Salibacteraceae</taxon>
        <taxon>Salibacter</taxon>
    </lineage>
</organism>
<sequence length="491" mass="57005">MRSTITLALFVISLLPGFSQDGYSYKFKINGLADTTIKMANFYGARQYYNDTAYVNSKGEFEFTGKEEMKPGGIYSVIMPDKKSYLQVVIAENSFYIEADKDDLMNSVKIKNSPENEAFYEYMRKMNSLQPKLQQLAEQKQQETSKKKKKKLQEQIDETADELKSFRDDFVTNNKDLFIAKVMKASIEPKVPEEVKNSSDSTAQYKYYKKHYFDNIDMTDDRMLRTPILHQKLDYYLQKVVPQIPDSICAAAKRMTDLTGNDSNLIYKYVVQHVTNTYEKSKIMGMDGVFVCMAEQYYMKGKAFWIDSTQYAELEESYTKRRRQIIGVTAENIILPDTGGTWHSMYDIKAPYTVLVFWDPNCGHCKKELPKLQKFYEEHKDNGVEMFGVSTELKNGDLKKFLDKKNITFLNVSDTPEINENAVKYIRSGKTTLNSLNFRDYWDIFSTPQIFLLDENKEIIAKRITSEQLPDIINSHRENESINIKAKGQTR</sequence>
<dbReference type="CDD" id="cd02966">
    <property type="entry name" value="TlpA_like_family"/>
    <property type="match status" value="1"/>
</dbReference>
<dbReference type="OrthoDB" id="6399635at2"/>